<dbReference type="Gene3D" id="3.40.50.720">
    <property type="entry name" value="NAD(P)-binding Rossmann-like Domain"/>
    <property type="match status" value="1"/>
</dbReference>
<comment type="pathway">
    <text evidence="1 12">Amino-acid biosynthesis; L-threonine biosynthesis; L-threonine from L-aspartate: step 3/5.</text>
</comment>
<evidence type="ECO:0000313" key="16">
    <source>
        <dbReference type="EMBL" id="PKG28989.1"/>
    </source>
</evidence>
<organism evidence="16 17">
    <name type="scientific">Cytobacillus horneckiae</name>
    <dbReference type="NCBI Taxonomy" id="549687"/>
    <lineage>
        <taxon>Bacteria</taxon>
        <taxon>Bacillati</taxon>
        <taxon>Bacillota</taxon>
        <taxon>Bacilli</taxon>
        <taxon>Bacillales</taxon>
        <taxon>Bacillaceae</taxon>
        <taxon>Cytobacillus</taxon>
    </lineage>
</organism>
<evidence type="ECO:0000256" key="3">
    <source>
        <dbReference type="ARBA" id="ARBA00006753"/>
    </source>
</evidence>
<dbReference type="NCBIfam" id="NF004976">
    <property type="entry name" value="PRK06349.1"/>
    <property type="match status" value="1"/>
</dbReference>
<dbReference type="SUPFAM" id="SSF51735">
    <property type="entry name" value="NAD(P)-binding Rossmann-fold domains"/>
    <property type="match status" value="1"/>
</dbReference>
<sequence length="399" mass="43877">MKEALHVALLGYGTVGKGVYETIKQHQGRLQKLLGKEVKVVAVLVKNISKHKLSDRSVILTDQYKDIINIQKLDVVIDAIVGIEPAYSFLQQAINRGCHVITANKEMFAHHSKDLHALAKEKGVTVGFEATVAGGIPIIQTLKRLLNANKVQKIEGILNGTSNFILTKMREEKLLFTDALSLAQDLGYAEADPTNDIDGHDAFFKAVILSEVLFGEQPDWGKAVRVGISTIKSEDIAYFQSLGLRFKHVASLQRTNKTVVCTVRPVLVSEAHPLYQVEDVQNAINIEADIVGNISLQGPGAGMFPTASAIIEDIIHIDDKEYGPCFEEESSISESAEQLWIAYGENALLGLPESAEVIKKIADYTWLVKGDSNDNAKFDIRYYQLLGNADSVKAVEKVH</sequence>
<protein>
    <recommendedName>
        <fullName evidence="5 12">Homoserine dehydrogenase</fullName>
        <ecNumber evidence="4 12">1.1.1.3</ecNumber>
    </recommendedName>
</protein>
<dbReference type="InterPro" id="IPR019811">
    <property type="entry name" value="HDH_CS"/>
</dbReference>
<evidence type="ECO:0000313" key="17">
    <source>
        <dbReference type="Proteomes" id="UP000233343"/>
    </source>
</evidence>
<reference evidence="16 17" key="1">
    <citation type="journal article" date="2010" name="Int. J. Syst. Evol. Microbiol.">
        <title>Bacillus horneckiae sp. nov., isolated from a spacecraft-assembly clean room.</title>
        <authorList>
            <person name="Vaishampayan P."/>
            <person name="Probst A."/>
            <person name="Krishnamurthi S."/>
            <person name="Ghosh S."/>
            <person name="Osman S."/>
            <person name="McDowall A."/>
            <person name="Ruckmani A."/>
            <person name="Mayilraj S."/>
            <person name="Venkateswaran K."/>
        </authorList>
    </citation>
    <scope>NUCLEOTIDE SEQUENCE [LARGE SCALE GENOMIC DNA]</scope>
    <source>
        <strain evidence="17">1PO1SC</strain>
    </source>
</reference>
<name>A0A2N0ZHJ5_9BACI</name>
<dbReference type="RefSeq" id="WP_066195665.1">
    <property type="nucleotide sequence ID" value="NZ_JARMMB010000038.1"/>
</dbReference>
<comment type="similarity">
    <text evidence="3 13">Belongs to the homoserine dehydrogenase family.</text>
</comment>
<keyword evidence="10 12" id="KW-0486">Methionine biosynthesis</keyword>
<dbReference type="Pfam" id="PF00742">
    <property type="entry name" value="Homoserine_dh"/>
    <property type="match status" value="1"/>
</dbReference>
<dbReference type="PANTHER" id="PTHR43331:SF1">
    <property type="entry name" value="HOMOSERINE DEHYDROGENASE"/>
    <property type="match status" value="1"/>
</dbReference>
<keyword evidence="8 12" id="KW-0560">Oxidoreductase</keyword>
<keyword evidence="9" id="KW-0915">Sodium</keyword>
<evidence type="ECO:0000259" key="14">
    <source>
        <dbReference type="Pfam" id="PF00742"/>
    </source>
</evidence>
<dbReference type="InterPro" id="IPR001342">
    <property type="entry name" value="HDH_cat"/>
</dbReference>
<dbReference type="GO" id="GO:0009088">
    <property type="term" value="P:threonine biosynthetic process"/>
    <property type="evidence" value="ECO:0007669"/>
    <property type="project" value="UniProtKB-UniPathway"/>
</dbReference>
<evidence type="ECO:0000256" key="1">
    <source>
        <dbReference type="ARBA" id="ARBA00005056"/>
    </source>
</evidence>
<evidence type="ECO:0000256" key="2">
    <source>
        <dbReference type="ARBA" id="ARBA00005062"/>
    </source>
</evidence>
<evidence type="ECO:0000259" key="15">
    <source>
        <dbReference type="Pfam" id="PF03447"/>
    </source>
</evidence>
<keyword evidence="7 12" id="KW-0791">Threonine biosynthesis</keyword>
<keyword evidence="12" id="KW-0521">NADP</keyword>
<feature type="domain" description="Homoserine dehydrogenase catalytic" evidence="14">
    <location>
        <begin position="137"/>
        <end position="315"/>
    </location>
</feature>
<dbReference type="Pfam" id="PF03447">
    <property type="entry name" value="NAD_binding_3"/>
    <property type="match status" value="1"/>
</dbReference>
<dbReference type="GO" id="GO:0050661">
    <property type="term" value="F:NADP binding"/>
    <property type="evidence" value="ECO:0007669"/>
    <property type="project" value="InterPro"/>
</dbReference>
<evidence type="ECO:0000256" key="9">
    <source>
        <dbReference type="ARBA" id="ARBA00023053"/>
    </source>
</evidence>
<comment type="caution">
    <text evidence="16">The sequence shown here is derived from an EMBL/GenBank/DDBJ whole genome shotgun (WGS) entry which is preliminary data.</text>
</comment>
<dbReference type="FunFam" id="3.30.360.10:FF:000005">
    <property type="entry name" value="Homoserine dehydrogenase"/>
    <property type="match status" value="1"/>
</dbReference>
<dbReference type="AlphaFoldDB" id="A0A2N0ZHJ5"/>
<feature type="domain" description="Aspartate/homoserine dehydrogenase NAD-binding" evidence="15">
    <location>
        <begin position="11"/>
        <end position="129"/>
    </location>
</feature>
<dbReference type="InterPro" id="IPR036291">
    <property type="entry name" value="NAD(P)-bd_dom_sf"/>
</dbReference>
<dbReference type="Proteomes" id="UP000233343">
    <property type="component" value="Unassembled WGS sequence"/>
</dbReference>
<evidence type="ECO:0000256" key="10">
    <source>
        <dbReference type="ARBA" id="ARBA00023167"/>
    </source>
</evidence>
<dbReference type="EC" id="1.1.1.3" evidence="4 12"/>
<gene>
    <name evidence="16" type="ORF">CWS20_10750</name>
</gene>
<keyword evidence="17" id="KW-1185">Reference proteome</keyword>
<dbReference type="UniPathway" id="UPA00051">
    <property type="reaction ID" value="UER00465"/>
</dbReference>
<evidence type="ECO:0000256" key="4">
    <source>
        <dbReference type="ARBA" id="ARBA00013213"/>
    </source>
</evidence>
<evidence type="ECO:0000256" key="13">
    <source>
        <dbReference type="RuleBase" id="RU004171"/>
    </source>
</evidence>
<dbReference type="PROSITE" id="PS01042">
    <property type="entry name" value="HOMOSER_DHGENASE"/>
    <property type="match status" value="1"/>
</dbReference>
<dbReference type="Gene3D" id="3.30.360.10">
    <property type="entry name" value="Dihydrodipicolinate Reductase, domain 2"/>
    <property type="match status" value="1"/>
</dbReference>
<dbReference type="GO" id="GO:0004412">
    <property type="term" value="F:homoserine dehydrogenase activity"/>
    <property type="evidence" value="ECO:0007669"/>
    <property type="project" value="UniProtKB-EC"/>
</dbReference>
<evidence type="ECO:0000256" key="7">
    <source>
        <dbReference type="ARBA" id="ARBA00022697"/>
    </source>
</evidence>
<dbReference type="PANTHER" id="PTHR43331">
    <property type="entry name" value="HOMOSERINE DEHYDROGENASE"/>
    <property type="match status" value="1"/>
</dbReference>
<evidence type="ECO:0000256" key="6">
    <source>
        <dbReference type="ARBA" id="ARBA00022605"/>
    </source>
</evidence>
<dbReference type="SUPFAM" id="SSF55347">
    <property type="entry name" value="Glyceraldehyde-3-phosphate dehydrogenase-like, C-terminal domain"/>
    <property type="match status" value="1"/>
</dbReference>
<dbReference type="InterPro" id="IPR005106">
    <property type="entry name" value="Asp/hSer_DH_NAD-bd"/>
</dbReference>
<dbReference type="EMBL" id="PISD01000020">
    <property type="protein sequence ID" value="PKG28989.1"/>
    <property type="molecule type" value="Genomic_DNA"/>
</dbReference>
<evidence type="ECO:0000256" key="12">
    <source>
        <dbReference type="RuleBase" id="RU000579"/>
    </source>
</evidence>
<dbReference type="UniPathway" id="UPA00050">
    <property type="reaction ID" value="UER00063"/>
</dbReference>
<keyword evidence="6 12" id="KW-0028">Amino-acid biosynthesis</keyword>
<accession>A0A2N0ZHJ5</accession>
<comment type="pathway">
    <text evidence="2 12">Amino-acid biosynthesis; L-methionine biosynthesis via de novo pathway; L-homoserine from L-aspartate: step 3/3.</text>
</comment>
<dbReference type="GO" id="GO:0009086">
    <property type="term" value="P:methionine biosynthetic process"/>
    <property type="evidence" value="ECO:0007669"/>
    <property type="project" value="UniProtKB-KW"/>
</dbReference>
<comment type="catalytic activity">
    <reaction evidence="11">
        <text>L-homoserine + NADP(+) = L-aspartate 4-semialdehyde + NADPH + H(+)</text>
        <dbReference type="Rhea" id="RHEA:15761"/>
        <dbReference type="ChEBI" id="CHEBI:15378"/>
        <dbReference type="ChEBI" id="CHEBI:57476"/>
        <dbReference type="ChEBI" id="CHEBI:57783"/>
        <dbReference type="ChEBI" id="CHEBI:58349"/>
        <dbReference type="ChEBI" id="CHEBI:537519"/>
        <dbReference type="EC" id="1.1.1.3"/>
    </reaction>
    <physiologicalReaction direction="right-to-left" evidence="11">
        <dbReference type="Rhea" id="RHEA:15763"/>
    </physiologicalReaction>
</comment>
<evidence type="ECO:0000256" key="8">
    <source>
        <dbReference type="ARBA" id="ARBA00023002"/>
    </source>
</evidence>
<evidence type="ECO:0000256" key="5">
    <source>
        <dbReference type="ARBA" id="ARBA00013376"/>
    </source>
</evidence>
<proteinExistence type="inferred from homology"/>
<evidence type="ECO:0000256" key="11">
    <source>
        <dbReference type="ARBA" id="ARBA00048841"/>
    </source>
</evidence>